<dbReference type="InParanoid" id="A0A0C3EIY0"/>
<reference evidence="2 3" key="1">
    <citation type="submission" date="2014-04" db="EMBL/GenBank/DDBJ databases">
        <authorList>
            <consortium name="DOE Joint Genome Institute"/>
            <person name="Kuo A."/>
            <person name="Tarkka M."/>
            <person name="Buscot F."/>
            <person name="Kohler A."/>
            <person name="Nagy L.G."/>
            <person name="Floudas D."/>
            <person name="Copeland A."/>
            <person name="Barry K.W."/>
            <person name="Cichocki N."/>
            <person name="Veneault-Fourrey C."/>
            <person name="LaButti K."/>
            <person name="Lindquist E.A."/>
            <person name="Lipzen A."/>
            <person name="Lundell T."/>
            <person name="Morin E."/>
            <person name="Murat C."/>
            <person name="Sun H."/>
            <person name="Tunlid A."/>
            <person name="Henrissat B."/>
            <person name="Grigoriev I.V."/>
            <person name="Hibbett D.S."/>
            <person name="Martin F."/>
            <person name="Nordberg H.P."/>
            <person name="Cantor M.N."/>
            <person name="Hua S.X."/>
        </authorList>
    </citation>
    <scope>NUCLEOTIDE SEQUENCE [LARGE SCALE GENOMIC DNA]</scope>
    <source>
        <strain evidence="2 3">F 1598</strain>
    </source>
</reference>
<dbReference type="Proteomes" id="UP000054166">
    <property type="component" value="Unassembled WGS sequence"/>
</dbReference>
<feature type="compositionally biased region" description="Basic and acidic residues" evidence="1">
    <location>
        <begin position="292"/>
        <end position="375"/>
    </location>
</feature>
<evidence type="ECO:0000256" key="1">
    <source>
        <dbReference type="SAM" id="MobiDB-lite"/>
    </source>
</evidence>
<proteinExistence type="predicted"/>
<evidence type="ECO:0000313" key="3">
    <source>
        <dbReference type="Proteomes" id="UP000054166"/>
    </source>
</evidence>
<dbReference type="HOGENOM" id="CLU_061227_0_0_1"/>
<sequence length="382" mass="44123">MSDTTPLTFLATGSWKWDANQIIAYIKDACTSPSVDRVGKDGKQDLREVYAKIILPSLRNRDPFVRTGEHLVHIDVRTKHKVEGKDIRIPITYFYTALGWIISMVQSPVAPNPNIERILAFYVKWCSTVGKTYFRDQPAPNTASIAWLTLMEGQDPRAVCSPHHNIFSVSCSLPGENPAKLKAAKLRYEFLMRALAPRTLPPAPRFGQVQSDNSTCWVNWGHCAETLAVLCVYLDVPPERQMRGLAIRTDAIEAAPEFRSDLVRKSKKKICDNCKVLIKVAQIAYEDHCSTMQHEEDMNRKKREQDAKDKGEKAKERREMEERRAKEKIRELKERRAKEREENEKQRLADEKNQQARQRQEAADREAKERRDGEKHRKSNRR</sequence>
<dbReference type="EMBL" id="KN833120">
    <property type="protein sequence ID" value="KIM72580.1"/>
    <property type="molecule type" value="Genomic_DNA"/>
</dbReference>
<feature type="region of interest" description="Disordered" evidence="1">
    <location>
        <begin position="292"/>
        <end position="382"/>
    </location>
</feature>
<keyword evidence="3" id="KW-1185">Reference proteome</keyword>
<protein>
    <submittedName>
        <fullName evidence="2">Uncharacterized protein</fullName>
    </submittedName>
</protein>
<dbReference type="AlphaFoldDB" id="A0A0C3EIY0"/>
<dbReference type="OrthoDB" id="2935770at2759"/>
<gene>
    <name evidence="2" type="ORF">PILCRDRAFT_803658</name>
</gene>
<accession>A0A0C3EIY0</accession>
<name>A0A0C3EIY0_PILCF</name>
<reference evidence="3" key="2">
    <citation type="submission" date="2015-01" db="EMBL/GenBank/DDBJ databases">
        <title>Evolutionary Origins and Diversification of the Mycorrhizal Mutualists.</title>
        <authorList>
            <consortium name="DOE Joint Genome Institute"/>
            <consortium name="Mycorrhizal Genomics Consortium"/>
            <person name="Kohler A."/>
            <person name="Kuo A."/>
            <person name="Nagy L.G."/>
            <person name="Floudas D."/>
            <person name="Copeland A."/>
            <person name="Barry K.W."/>
            <person name="Cichocki N."/>
            <person name="Veneault-Fourrey C."/>
            <person name="LaButti K."/>
            <person name="Lindquist E.A."/>
            <person name="Lipzen A."/>
            <person name="Lundell T."/>
            <person name="Morin E."/>
            <person name="Murat C."/>
            <person name="Riley R."/>
            <person name="Ohm R."/>
            <person name="Sun H."/>
            <person name="Tunlid A."/>
            <person name="Henrissat B."/>
            <person name="Grigoriev I.V."/>
            <person name="Hibbett D.S."/>
            <person name="Martin F."/>
        </authorList>
    </citation>
    <scope>NUCLEOTIDE SEQUENCE [LARGE SCALE GENOMIC DNA]</scope>
    <source>
        <strain evidence="3">F 1598</strain>
    </source>
</reference>
<evidence type="ECO:0000313" key="2">
    <source>
        <dbReference type="EMBL" id="KIM72580.1"/>
    </source>
</evidence>
<organism evidence="2 3">
    <name type="scientific">Piloderma croceum (strain F 1598)</name>
    <dbReference type="NCBI Taxonomy" id="765440"/>
    <lineage>
        <taxon>Eukaryota</taxon>
        <taxon>Fungi</taxon>
        <taxon>Dikarya</taxon>
        <taxon>Basidiomycota</taxon>
        <taxon>Agaricomycotina</taxon>
        <taxon>Agaricomycetes</taxon>
        <taxon>Agaricomycetidae</taxon>
        <taxon>Atheliales</taxon>
        <taxon>Atheliaceae</taxon>
        <taxon>Piloderma</taxon>
    </lineage>
</organism>